<dbReference type="SUPFAM" id="SSF47413">
    <property type="entry name" value="lambda repressor-like DNA-binding domains"/>
    <property type="match status" value="1"/>
</dbReference>
<protein>
    <recommendedName>
        <fullName evidence="2">HTH cro/C1-type domain-containing protein</fullName>
    </recommendedName>
</protein>
<dbReference type="SUPFAM" id="SSF51182">
    <property type="entry name" value="RmlC-like cupins"/>
    <property type="match status" value="1"/>
</dbReference>
<name>A0A1B2I149_9BACT</name>
<dbReference type="InterPro" id="IPR050807">
    <property type="entry name" value="TransReg_Diox_bact_type"/>
</dbReference>
<organism evidence="3 4">
    <name type="scientific">Cloacibacillus porcorum</name>
    <dbReference type="NCBI Taxonomy" id="1197717"/>
    <lineage>
        <taxon>Bacteria</taxon>
        <taxon>Thermotogati</taxon>
        <taxon>Synergistota</taxon>
        <taxon>Synergistia</taxon>
        <taxon>Synergistales</taxon>
        <taxon>Synergistaceae</taxon>
        <taxon>Cloacibacillus</taxon>
    </lineage>
</organism>
<dbReference type="GO" id="GO:0003700">
    <property type="term" value="F:DNA-binding transcription factor activity"/>
    <property type="evidence" value="ECO:0007669"/>
    <property type="project" value="TreeGrafter"/>
</dbReference>
<evidence type="ECO:0000256" key="1">
    <source>
        <dbReference type="ARBA" id="ARBA00023125"/>
    </source>
</evidence>
<dbReference type="Pfam" id="PF01381">
    <property type="entry name" value="HTH_3"/>
    <property type="match status" value="1"/>
</dbReference>
<dbReference type="Pfam" id="PF07883">
    <property type="entry name" value="Cupin_2"/>
    <property type="match status" value="1"/>
</dbReference>
<dbReference type="GeneID" id="83056296"/>
<reference evidence="3" key="1">
    <citation type="submission" date="2016-08" db="EMBL/GenBank/DDBJ databases">
        <title>Complete genome of Cloacibacillus porcorum.</title>
        <authorList>
            <person name="Looft T."/>
            <person name="Bayles D.O."/>
            <person name="Alt D.P."/>
        </authorList>
    </citation>
    <scope>NUCLEOTIDE SEQUENCE [LARGE SCALE GENOMIC DNA]</scope>
    <source>
        <strain evidence="3">CL-84</strain>
    </source>
</reference>
<feature type="domain" description="HTH cro/C1-type" evidence="2">
    <location>
        <begin position="7"/>
        <end position="61"/>
    </location>
</feature>
<keyword evidence="4" id="KW-1185">Reference proteome</keyword>
<dbReference type="KEGG" id="cpor:BED41_00335"/>
<dbReference type="AlphaFoldDB" id="A0A1B2I149"/>
<evidence type="ECO:0000259" key="2">
    <source>
        <dbReference type="PROSITE" id="PS50943"/>
    </source>
</evidence>
<dbReference type="GO" id="GO:0003677">
    <property type="term" value="F:DNA binding"/>
    <property type="evidence" value="ECO:0007669"/>
    <property type="project" value="UniProtKB-KW"/>
</dbReference>
<dbReference type="InterPro" id="IPR010982">
    <property type="entry name" value="Lambda_DNA-bd_dom_sf"/>
</dbReference>
<dbReference type="InterPro" id="IPR011051">
    <property type="entry name" value="RmlC_Cupin_sf"/>
</dbReference>
<dbReference type="InterPro" id="IPR001387">
    <property type="entry name" value="Cro/C1-type_HTH"/>
</dbReference>
<dbReference type="CDD" id="cd02209">
    <property type="entry name" value="cupin_XRE_C"/>
    <property type="match status" value="1"/>
</dbReference>
<evidence type="ECO:0000313" key="4">
    <source>
        <dbReference type="Proteomes" id="UP000093044"/>
    </source>
</evidence>
<dbReference type="Proteomes" id="UP000093044">
    <property type="component" value="Chromosome"/>
</dbReference>
<dbReference type="InterPro" id="IPR014710">
    <property type="entry name" value="RmlC-like_jellyroll"/>
</dbReference>
<dbReference type="GO" id="GO:0005829">
    <property type="term" value="C:cytosol"/>
    <property type="evidence" value="ECO:0007669"/>
    <property type="project" value="TreeGrafter"/>
</dbReference>
<dbReference type="Gene3D" id="1.10.260.40">
    <property type="entry name" value="lambda repressor-like DNA-binding domains"/>
    <property type="match status" value="1"/>
</dbReference>
<keyword evidence="1" id="KW-0238">DNA-binding</keyword>
<gene>
    <name evidence="3" type="ORF">BED41_00335</name>
</gene>
<dbReference type="Gene3D" id="2.60.120.10">
    <property type="entry name" value="Jelly Rolls"/>
    <property type="match status" value="1"/>
</dbReference>
<dbReference type="SMART" id="SM00530">
    <property type="entry name" value="HTH_XRE"/>
    <property type="match status" value="1"/>
</dbReference>
<dbReference type="InterPro" id="IPR013096">
    <property type="entry name" value="Cupin_2"/>
</dbReference>
<dbReference type="STRING" id="1197717.BED41_00335"/>
<dbReference type="PANTHER" id="PTHR46797:SF1">
    <property type="entry name" value="METHYLPHOSPHONATE SYNTHASE"/>
    <property type="match status" value="1"/>
</dbReference>
<dbReference type="EMBL" id="CP016757">
    <property type="protein sequence ID" value="ANZ43690.1"/>
    <property type="molecule type" value="Genomic_DNA"/>
</dbReference>
<proteinExistence type="predicted"/>
<dbReference type="CDD" id="cd00093">
    <property type="entry name" value="HTH_XRE"/>
    <property type="match status" value="1"/>
</dbReference>
<sequence length="183" mass="20517">MRLGDTIKFHRKKKGWTLTELSAQCQLSVAQLSKLENGKSNPSIDSLRKLAGAFEIPVSTLTLTEEIPSISPVLDGEGFVVRWCARGDDYVTVRYLTLNRLAKMQPIVLTVPAGMSTGNSKSHPGDEFFYVLEGCVRFFYGDDEVFDMRDGDFLYYDGTVAHHWENMSAKEARLLTCNTPPVM</sequence>
<accession>A0A1B2I149</accession>
<dbReference type="RefSeq" id="WP_066741629.1">
    <property type="nucleotide sequence ID" value="NZ_CALCLR010000027.1"/>
</dbReference>
<evidence type="ECO:0000313" key="3">
    <source>
        <dbReference type="EMBL" id="ANZ43690.1"/>
    </source>
</evidence>
<dbReference type="PANTHER" id="PTHR46797">
    <property type="entry name" value="HTH-TYPE TRANSCRIPTIONAL REGULATOR"/>
    <property type="match status" value="1"/>
</dbReference>
<dbReference type="PROSITE" id="PS50943">
    <property type="entry name" value="HTH_CROC1"/>
    <property type="match status" value="1"/>
</dbReference>